<feature type="domain" description="Lon proteolytic" evidence="16">
    <location>
        <begin position="597"/>
        <end position="778"/>
    </location>
</feature>
<dbReference type="FunFam" id="3.40.50.300:FF:000021">
    <property type="entry name" value="Lon protease homolog"/>
    <property type="match status" value="1"/>
</dbReference>
<evidence type="ECO:0000259" key="17">
    <source>
        <dbReference type="PROSITE" id="PS51787"/>
    </source>
</evidence>
<comment type="induction">
    <text evidence="10">By heat shock.</text>
</comment>
<dbReference type="PIRSF" id="PIRSF001174">
    <property type="entry name" value="Lon_proteas"/>
    <property type="match status" value="1"/>
</dbReference>
<dbReference type="InterPro" id="IPR003593">
    <property type="entry name" value="AAA+_ATPase"/>
</dbReference>
<dbReference type="InterPro" id="IPR008269">
    <property type="entry name" value="Lon_proteolytic"/>
</dbReference>
<dbReference type="Gene3D" id="1.20.58.1480">
    <property type="match status" value="1"/>
</dbReference>
<dbReference type="GO" id="GO:0004252">
    <property type="term" value="F:serine-type endopeptidase activity"/>
    <property type="evidence" value="ECO:0007669"/>
    <property type="project" value="UniProtKB-UniRule"/>
</dbReference>
<evidence type="ECO:0000256" key="15">
    <source>
        <dbReference type="RuleBase" id="RU000591"/>
    </source>
</evidence>
<dbReference type="HAMAP" id="MF_01973">
    <property type="entry name" value="lon_bact"/>
    <property type="match status" value="1"/>
</dbReference>
<dbReference type="InterPro" id="IPR008268">
    <property type="entry name" value="Peptidase_S16_AS"/>
</dbReference>
<dbReference type="Gene3D" id="2.30.130.40">
    <property type="entry name" value="LON domain-like"/>
    <property type="match status" value="1"/>
</dbReference>
<evidence type="ECO:0000256" key="7">
    <source>
        <dbReference type="ARBA" id="ARBA00022840"/>
    </source>
</evidence>
<feature type="domain" description="Lon N-terminal" evidence="17">
    <location>
        <begin position="15"/>
        <end position="209"/>
    </location>
</feature>
<evidence type="ECO:0000256" key="8">
    <source>
        <dbReference type="ARBA" id="ARBA00023016"/>
    </source>
</evidence>
<dbReference type="SUPFAM" id="SSF88697">
    <property type="entry name" value="PUA domain-like"/>
    <property type="match status" value="1"/>
</dbReference>
<evidence type="ECO:0000256" key="9">
    <source>
        <dbReference type="ARBA" id="ARBA00050665"/>
    </source>
</evidence>
<keyword evidence="8 10" id="KW-0346">Stress response</keyword>
<dbReference type="InterPro" id="IPR003111">
    <property type="entry name" value="Lon_prtase_N"/>
</dbReference>
<dbReference type="InterPro" id="IPR020568">
    <property type="entry name" value="Ribosomal_Su5_D2-typ_SF"/>
</dbReference>
<comment type="similarity">
    <text evidence="10 11 14 15">Belongs to the peptidase S16 family.</text>
</comment>
<keyword evidence="3 10" id="KW-0645">Protease</keyword>
<dbReference type="GO" id="GO:0034605">
    <property type="term" value="P:cellular response to heat"/>
    <property type="evidence" value="ECO:0007669"/>
    <property type="project" value="UniProtKB-UniRule"/>
</dbReference>
<dbReference type="InterPro" id="IPR004815">
    <property type="entry name" value="Lon_bac/euk-typ"/>
</dbReference>
<dbReference type="OrthoDB" id="9803599at2"/>
<feature type="active site" evidence="10 12">
    <location>
        <position position="684"/>
    </location>
</feature>
<dbReference type="Pfam" id="PF00004">
    <property type="entry name" value="AAA"/>
    <property type="match status" value="1"/>
</dbReference>
<keyword evidence="7 10" id="KW-0067">ATP-binding</keyword>
<evidence type="ECO:0000256" key="3">
    <source>
        <dbReference type="ARBA" id="ARBA00022670"/>
    </source>
</evidence>
<evidence type="ECO:0000256" key="14">
    <source>
        <dbReference type="PROSITE-ProRule" id="PRU01122"/>
    </source>
</evidence>
<dbReference type="PROSITE" id="PS51786">
    <property type="entry name" value="LON_PROTEOLYTIC"/>
    <property type="match status" value="1"/>
</dbReference>
<dbReference type="NCBIfam" id="TIGR00763">
    <property type="entry name" value="lon"/>
    <property type="match status" value="1"/>
</dbReference>
<keyword evidence="5 10" id="KW-0378">Hydrolase</keyword>
<dbReference type="PROSITE" id="PS01046">
    <property type="entry name" value="LON_SER"/>
    <property type="match status" value="1"/>
</dbReference>
<protein>
    <recommendedName>
        <fullName evidence="10 11">Lon protease</fullName>
        <ecNumber evidence="10 11">3.4.21.53</ecNumber>
    </recommendedName>
    <alternativeName>
        <fullName evidence="10">ATP-dependent protease La</fullName>
    </alternativeName>
</protein>
<dbReference type="PRINTS" id="PR00830">
    <property type="entry name" value="ENDOLAPTASE"/>
</dbReference>
<dbReference type="InterPro" id="IPR027417">
    <property type="entry name" value="P-loop_NTPase"/>
</dbReference>
<dbReference type="GO" id="GO:0043565">
    <property type="term" value="F:sequence-specific DNA binding"/>
    <property type="evidence" value="ECO:0007669"/>
    <property type="project" value="UniProtKB-UniRule"/>
</dbReference>
<dbReference type="InterPro" id="IPR014721">
    <property type="entry name" value="Ribsml_uS5_D2-typ_fold_subgr"/>
</dbReference>
<evidence type="ECO:0000256" key="2">
    <source>
        <dbReference type="ARBA" id="ARBA00022490"/>
    </source>
</evidence>
<dbReference type="GO" id="GO:0005524">
    <property type="term" value="F:ATP binding"/>
    <property type="evidence" value="ECO:0007669"/>
    <property type="project" value="UniProtKB-UniRule"/>
</dbReference>
<dbReference type="InterPro" id="IPR027065">
    <property type="entry name" value="Lon_Prtase"/>
</dbReference>
<evidence type="ECO:0000256" key="10">
    <source>
        <dbReference type="HAMAP-Rule" id="MF_01973"/>
    </source>
</evidence>
<dbReference type="InterPro" id="IPR015947">
    <property type="entry name" value="PUA-like_sf"/>
</dbReference>
<comment type="catalytic activity">
    <reaction evidence="9 10 11 14">
        <text>Hydrolysis of proteins in presence of ATP.</text>
        <dbReference type="EC" id="3.4.21.53"/>
    </reaction>
</comment>
<dbReference type="Gene3D" id="3.40.50.300">
    <property type="entry name" value="P-loop containing nucleotide triphosphate hydrolases"/>
    <property type="match status" value="1"/>
</dbReference>
<name>A0A1H3PLN2_9PROT</name>
<dbReference type="InterPro" id="IPR003959">
    <property type="entry name" value="ATPase_AAA_core"/>
</dbReference>
<sequence>MEQTATAFELPNDIVPLVPMRNVVLFPHVLMPIAVGRPKSVAALEQVLHRDSPIGILLQRDASIDDPGMDALCTIGTLAKIVRHVTDADKLYHAVCQGIVRFRIEEFIGGYPFLAARISRIEEPAQPVTTQTEALAVQLRERASEFMSLVPGLPAELGHALQSTRAPAQLADITASLLDAEISEKQMLLEMIDIDARLQKVLQILSHRIEVLRLSKEISERTKEQMEDRERKFLLREQMKAIQKELGEGEDNEQEIRQLNEAITQAGMPAEIETGVRKELQRLQRMASASSEYSMLHTYLEWMTDLPWQLPADVPIDLHAARQILEADHFGLERVKQRIIEFLAVQKLKPQGRAPILCFVGPPGVGKTSLGQSIARALQRAFVRVSLGGVHDEAEMRGHRRTYIGALPGNIIQGIRKAGARNCVMMLDEVDKLSASLHGDPSAALLEILDPEQNATFRDNYLGVPFDLSRVIFIATANVLDHVSPPVRDRMEIIDLPGYTQEEKLQIAQRYLIQRQREANGLQAGQCTLTIEALNKIIGEYTREAGLRQLEREIGRVMRHAALCIADNPQLQVHADADDLEAILGPAKYEHEVAARTSLPGVATGLAWTPVGGDILFIEATKVNGKGKLILTGQLGDVMKESAQAALTLVKALASGLSIPASIFETVDIHLHIPAGAIPKDGPSAGVAMFIALASLFTDRPVSNEVAMTGEISLRGLVLPVGGIKEKVLAAQRAGIKMVLLPARNQKDLRDVPEAVRSALTIIPLETVDDAVKAALTLNRGNI</sequence>
<dbReference type="SUPFAM" id="SSF54211">
    <property type="entry name" value="Ribosomal protein S5 domain 2-like"/>
    <property type="match status" value="1"/>
</dbReference>
<dbReference type="Pfam" id="PF05362">
    <property type="entry name" value="Lon_C"/>
    <property type="match status" value="1"/>
</dbReference>
<evidence type="ECO:0000256" key="4">
    <source>
        <dbReference type="ARBA" id="ARBA00022741"/>
    </source>
</evidence>
<feature type="active site" evidence="10 12">
    <location>
        <position position="727"/>
    </location>
</feature>
<evidence type="ECO:0000256" key="1">
    <source>
        <dbReference type="ARBA" id="ARBA00004496"/>
    </source>
</evidence>
<keyword evidence="4 10" id="KW-0547">Nucleotide-binding</keyword>
<dbReference type="Proteomes" id="UP000198640">
    <property type="component" value="Unassembled WGS sequence"/>
</dbReference>
<comment type="function">
    <text evidence="10">ATP-dependent serine protease that mediates the selective degradation of mutant and abnormal proteins as well as certain short-lived regulatory proteins. Required for cellular homeostasis and for survival from DNA damage and developmental changes induced by stress. Degrades polypeptides processively to yield small peptide fragments that are 5 to 10 amino acids long. Binds to DNA in a double-stranded, site-specific manner.</text>
</comment>
<evidence type="ECO:0000256" key="12">
    <source>
        <dbReference type="PIRSR" id="PIRSR001174-1"/>
    </source>
</evidence>
<dbReference type="GO" id="GO:0004176">
    <property type="term" value="F:ATP-dependent peptidase activity"/>
    <property type="evidence" value="ECO:0007669"/>
    <property type="project" value="UniProtKB-UniRule"/>
</dbReference>
<dbReference type="Pfam" id="PF02190">
    <property type="entry name" value="LON_substr_bdg"/>
    <property type="match status" value="1"/>
</dbReference>
<comment type="subcellular location">
    <subcellularLocation>
        <location evidence="1 10 11">Cytoplasm</location>
    </subcellularLocation>
</comment>
<proteinExistence type="evidence at transcript level"/>
<dbReference type="Gene3D" id="1.10.8.60">
    <property type="match status" value="1"/>
</dbReference>
<dbReference type="EC" id="3.4.21.53" evidence="10 11"/>
<keyword evidence="6 10" id="KW-0720">Serine protease</keyword>
<dbReference type="FunFam" id="1.20.5.5270:FF:000002">
    <property type="entry name" value="Lon protease homolog"/>
    <property type="match status" value="1"/>
</dbReference>
<feature type="binding site" evidence="10 13">
    <location>
        <begin position="361"/>
        <end position="368"/>
    </location>
    <ligand>
        <name>ATP</name>
        <dbReference type="ChEBI" id="CHEBI:30616"/>
    </ligand>
</feature>
<reference evidence="18 19" key="1">
    <citation type="submission" date="2016-10" db="EMBL/GenBank/DDBJ databases">
        <authorList>
            <person name="de Groot N.N."/>
        </authorList>
    </citation>
    <scope>NUCLEOTIDE SEQUENCE [LARGE SCALE GENOMIC DNA]</scope>
    <source>
        <strain evidence="18 19">Nm1</strain>
    </source>
</reference>
<keyword evidence="19" id="KW-1185">Reference proteome</keyword>
<dbReference type="GO" id="GO:0005737">
    <property type="term" value="C:cytoplasm"/>
    <property type="evidence" value="ECO:0007669"/>
    <property type="project" value="UniProtKB-SubCell"/>
</dbReference>
<gene>
    <name evidence="10" type="primary">lon</name>
    <name evidence="18" type="ORF">SAMN05421881_11025</name>
</gene>
<evidence type="ECO:0000256" key="5">
    <source>
        <dbReference type="ARBA" id="ARBA00022801"/>
    </source>
</evidence>
<dbReference type="GO" id="GO:0016887">
    <property type="term" value="F:ATP hydrolysis activity"/>
    <property type="evidence" value="ECO:0007669"/>
    <property type="project" value="UniProtKB-UniRule"/>
</dbReference>
<dbReference type="SMART" id="SM00382">
    <property type="entry name" value="AAA"/>
    <property type="match status" value="1"/>
</dbReference>
<dbReference type="InterPro" id="IPR027543">
    <property type="entry name" value="Lon_bac"/>
</dbReference>
<keyword evidence="2 10" id="KW-0963">Cytoplasm</keyword>
<dbReference type="RefSeq" id="WP_090415843.1">
    <property type="nucleotide sequence ID" value="NZ_FNOY01000102.1"/>
</dbReference>
<dbReference type="AlphaFoldDB" id="A0A1H3PLN2"/>
<dbReference type="CDD" id="cd19500">
    <property type="entry name" value="RecA-like_Lon"/>
    <property type="match status" value="1"/>
</dbReference>
<evidence type="ECO:0000313" key="19">
    <source>
        <dbReference type="Proteomes" id="UP000198640"/>
    </source>
</evidence>
<dbReference type="GO" id="GO:0006515">
    <property type="term" value="P:protein quality control for misfolded or incompletely synthesized proteins"/>
    <property type="evidence" value="ECO:0007669"/>
    <property type="project" value="UniProtKB-UniRule"/>
</dbReference>
<dbReference type="Gene3D" id="1.20.5.5270">
    <property type="match status" value="1"/>
</dbReference>
<dbReference type="Pfam" id="PF22667">
    <property type="entry name" value="Lon_lid"/>
    <property type="match status" value="1"/>
</dbReference>
<dbReference type="SUPFAM" id="SSF52540">
    <property type="entry name" value="P-loop containing nucleoside triphosphate hydrolases"/>
    <property type="match status" value="1"/>
</dbReference>
<evidence type="ECO:0000256" key="11">
    <source>
        <dbReference type="PIRNR" id="PIRNR001174"/>
    </source>
</evidence>
<dbReference type="InterPro" id="IPR046336">
    <property type="entry name" value="Lon_prtase_N_sf"/>
</dbReference>
<dbReference type="Gene3D" id="3.30.230.10">
    <property type="match status" value="1"/>
</dbReference>
<dbReference type="SMART" id="SM00464">
    <property type="entry name" value="LON"/>
    <property type="match status" value="1"/>
</dbReference>
<evidence type="ECO:0000259" key="16">
    <source>
        <dbReference type="PROSITE" id="PS51786"/>
    </source>
</evidence>
<comment type="subunit">
    <text evidence="10 11">Homohexamer. Organized in a ring with a central cavity.</text>
</comment>
<evidence type="ECO:0000256" key="13">
    <source>
        <dbReference type="PIRSR" id="PIRSR001174-2"/>
    </source>
</evidence>
<evidence type="ECO:0000256" key="6">
    <source>
        <dbReference type="ARBA" id="ARBA00022825"/>
    </source>
</evidence>
<dbReference type="STRING" id="44576.SAMN05421881_11025"/>
<evidence type="ECO:0000313" key="18">
    <source>
        <dbReference type="EMBL" id="SDZ01908.1"/>
    </source>
</evidence>
<organism evidence="18 19">
    <name type="scientific">Nitrosomonas halophila</name>
    <dbReference type="NCBI Taxonomy" id="44576"/>
    <lineage>
        <taxon>Bacteria</taxon>
        <taxon>Pseudomonadati</taxon>
        <taxon>Pseudomonadota</taxon>
        <taxon>Betaproteobacteria</taxon>
        <taxon>Nitrosomonadales</taxon>
        <taxon>Nitrosomonadaceae</taxon>
        <taxon>Nitrosomonas</taxon>
    </lineage>
</organism>
<dbReference type="PROSITE" id="PS51787">
    <property type="entry name" value="LON_N"/>
    <property type="match status" value="1"/>
</dbReference>
<dbReference type="InterPro" id="IPR054594">
    <property type="entry name" value="Lon_lid"/>
</dbReference>
<dbReference type="PANTHER" id="PTHR10046">
    <property type="entry name" value="ATP DEPENDENT LON PROTEASE FAMILY MEMBER"/>
    <property type="match status" value="1"/>
</dbReference>
<accession>A0A1H3PLN2</accession>
<dbReference type="EMBL" id="FNOY01000102">
    <property type="protein sequence ID" value="SDZ01908.1"/>
    <property type="molecule type" value="Genomic_DNA"/>
</dbReference>